<organism evidence="1 2">
    <name type="scientific">Thelephora ganbajun</name>
    <name type="common">Ganba fungus</name>
    <dbReference type="NCBI Taxonomy" id="370292"/>
    <lineage>
        <taxon>Eukaryota</taxon>
        <taxon>Fungi</taxon>
        <taxon>Dikarya</taxon>
        <taxon>Basidiomycota</taxon>
        <taxon>Agaricomycotina</taxon>
        <taxon>Agaricomycetes</taxon>
        <taxon>Thelephorales</taxon>
        <taxon>Thelephoraceae</taxon>
        <taxon>Thelephora</taxon>
    </lineage>
</organism>
<feature type="non-terminal residue" evidence="1">
    <location>
        <position position="66"/>
    </location>
</feature>
<proteinExistence type="predicted"/>
<keyword evidence="2" id="KW-1185">Reference proteome</keyword>
<name>A0ACB6ZBM8_THEGA</name>
<sequence length="66" mass="7017">CHGGQPCTIYWLGDGKAPLLDAVKICYVLSTTESRRVKLIQEIDPVDVSTTPSLTFTPSPAAGPNS</sequence>
<feature type="non-terminal residue" evidence="1">
    <location>
        <position position="1"/>
    </location>
</feature>
<evidence type="ECO:0000313" key="2">
    <source>
        <dbReference type="Proteomes" id="UP000886501"/>
    </source>
</evidence>
<dbReference type="EMBL" id="MU118051">
    <property type="protein sequence ID" value="KAF9646703.1"/>
    <property type="molecule type" value="Genomic_DNA"/>
</dbReference>
<gene>
    <name evidence="1" type="ORF">BDM02DRAFT_3074955</name>
</gene>
<comment type="caution">
    <text evidence="1">The sequence shown here is derived from an EMBL/GenBank/DDBJ whole genome shotgun (WGS) entry which is preliminary data.</text>
</comment>
<accession>A0ACB6ZBM8</accession>
<protein>
    <submittedName>
        <fullName evidence="1">Uncharacterized protein</fullName>
    </submittedName>
</protein>
<reference evidence="1" key="2">
    <citation type="journal article" date="2020" name="Nat. Commun.">
        <title>Large-scale genome sequencing of mycorrhizal fungi provides insights into the early evolution of symbiotic traits.</title>
        <authorList>
            <person name="Miyauchi S."/>
            <person name="Kiss E."/>
            <person name="Kuo A."/>
            <person name="Drula E."/>
            <person name="Kohler A."/>
            <person name="Sanchez-Garcia M."/>
            <person name="Morin E."/>
            <person name="Andreopoulos B."/>
            <person name="Barry K.W."/>
            <person name="Bonito G."/>
            <person name="Buee M."/>
            <person name="Carver A."/>
            <person name="Chen C."/>
            <person name="Cichocki N."/>
            <person name="Clum A."/>
            <person name="Culley D."/>
            <person name="Crous P.W."/>
            <person name="Fauchery L."/>
            <person name="Girlanda M."/>
            <person name="Hayes R.D."/>
            <person name="Keri Z."/>
            <person name="LaButti K."/>
            <person name="Lipzen A."/>
            <person name="Lombard V."/>
            <person name="Magnuson J."/>
            <person name="Maillard F."/>
            <person name="Murat C."/>
            <person name="Nolan M."/>
            <person name="Ohm R.A."/>
            <person name="Pangilinan J."/>
            <person name="Pereira M.F."/>
            <person name="Perotto S."/>
            <person name="Peter M."/>
            <person name="Pfister S."/>
            <person name="Riley R."/>
            <person name="Sitrit Y."/>
            <person name="Stielow J.B."/>
            <person name="Szollosi G."/>
            <person name="Zifcakova L."/>
            <person name="Stursova M."/>
            <person name="Spatafora J.W."/>
            <person name="Tedersoo L."/>
            <person name="Vaario L.M."/>
            <person name="Yamada A."/>
            <person name="Yan M."/>
            <person name="Wang P."/>
            <person name="Xu J."/>
            <person name="Bruns T."/>
            <person name="Baldrian P."/>
            <person name="Vilgalys R."/>
            <person name="Dunand C."/>
            <person name="Henrissat B."/>
            <person name="Grigoriev I.V."/>
            <person name="Hibbett D."/>
            <person name="Nagy L.G."/>
            <person name="Martin F.M."/>
        </authorList>
    </citation>
    <scope>NUCLEOTIDE SEQUENCE</scope>
    <source>
        <strain evidence="1">P2</strain>
    </source>
</reference>
<evidence type="ECO:0000313" key="1">
    <source>
        <dbReference type="EMBL" id="KAF9646703.1"/>
    </source>
</evidence>
<dbReference type="Proteomes" id="UP000886501">
    <property type="component" value="Unassembled WGS sequence"/>
</dbReference>
<reference evidence="1" key="1">
    <citation type="submission" date="2019-10" db="EMBL/GenBank/DDBJ databases">
        <authorList>
            <consortium name="DOE Joint Genome Institute"/>
            <person name="Kuo A."/>
            <person name="Miyauchi S."/>
            <person name="Kiss E."/>
            <person name="Drula E."/>
            <person name="Kohler A."/>
            <person name="Sanchez-Garcia M."/>
            <person name="Andreopoulos B."/>
            <person name="Barry K.W."/>
            <person name="Bonito G."/>
            <person name="Buee M."/>
            <person name="Carver A."/>
            <person name="Chen C."/>
            <person name="Cichocki N."/>
            <person name="Clum A."/>
            <person name="Culley D."/>
            <person name="Crous P.W."/>
            <person name="Fauchery L."/>
            <person name="Girlanda M."/>
            <person name="Hayes R."/>
            <person name="Keri Z."/>
            <person name="Labutti K."/>
            <person name="Lipzen A."/>
            <person name="Lombard V."/>
            <person name="Magnuson J."/>
            <person name="Maillard F."/>
            <person name="Morin E."/>
            <person name="Murat C."/>
            <person name="Nolan M."/>
            <person name="Ohm R."/>
            <person name="Pangilinan J."/>
            <person name="Pereira M."/>
            <person name="Perotto S."/>
            <person name="Peter M."/>
            <person name="Riley R."/>
            <person name="Sitrit Y."/>
            <person name="Stielow B."/>
            <person name="Szollosi G."/>
            <person name="Zifcakova L."/>
            <person name="Stursova M."/>
            <person name="Spatafora J.W."/>
            <person name="Tedersoo L."/>
            <person name="Vaario L.-M."/>
            <person name="Yamada A."/>
            <person name="Yan M."/>
            <person name="Wang P."/>
            <person name="Xu J."/>
            <person name="Bruns T."/>
            <person name="Baldrian P."/>
            <person name="Vilgalys R."/>
            <person name="Henrissat B."/>
            <person name="Grigoriev I.V."/>
            <person name="Hibbett D."/>
            <person name="Nagy L.G."/>
            <person name="Martin F.M."/>
        </authorList>
    </citation>
    <scope>NUCLEOTIDE SEQUENCE</scope>
    <source>
        <strain evidence="1">P2</strain>
    </source>
</reference>